<accession>A0A2M8C970</accession>
<keyword evidence="8 9" id="KW-0472">Membrane</keyword>
<evidence type="ECO:0000256" key="1">
    <source>
        <dbReference type="ARBA" id="ARBA00004651"/>
    </source>
</evidence>
<keyword evidence="7 9" id="KW-1133">Transmembrane helix</keyword>
<keyword evidence="5" id="KW-1003">Cell membrane</keyword>
<evidence type="ECO:0000256" key="4">
    <source>
        <dbReference type="ARBA" id="ARBA00022448"/>
    </source>
</evidence>
<keyword evidence="4" id="KW-0813">Transport</keyword>
<dbReference type="InterPro" id="IPR003339">
    <property type="entry name" value="ABC/ECF_trnsptr_transmembrane"/>
</dbReference>
<dbReference type="GO" id="GO:0005886">
    <property type="term" value="C:plasma membrane"/>
    <property type="evidence" value="ECO:0007669"/>
    <property type="project" value="UniProtKB-SubCell"/>
</dbReference>
<feature type="transmembrane region" description="Helical" evidence="9">
    <location>
        <begin position="246"/>
        <end position="264"/>
    </location>
</feature>
<feature type="transmembrane region" description="Helical" evidence="9">
    <location>
        <begin position="111"/>
        <end position="131"/>
    </location>
</feature>
<evidence type="ECO:0000256" key="8">
    <source>
        <dbReference type="ARBA" id="ARBA00023136"/>
    </source>
</evidence>
<dbReference type="Proteomes" id="UP000228560">
    <property type="component" value="Unassembled WGS sequence"/>
</dbReference>
<dbReference type="Proteomes" id="UP000230646">
    <property type="component" value="Unassembled WGS sequence"/>
</dbReference>
<evidence type="ECO:0000313" key="10">
    <source>
        <dbReference type="EMBL" id="PIY32057.1"/>
    </source>
</evidence>
<comment type="subcellular location">
    <subcellularLocation>
        <location evidence="1">Cell membrane</location>
        <topology evidence="1">Multi-pass membrane protein</topology>
    </subcellularLocation>
</comment>
<dbReference type="InterPro" id="IPR024919">
    <property type="entry name" value="EcfT"/>
</dbReference>
<protein>
    <recommendedName>
        <fullName evidence="3">Energy-coupling factor transporter transmembrane protein EcfT</fullName>
    </recommendedName>
</protein>
<keyword evidence="6 9" id="KW-0812">Transmembrane</keyword>
<accession>A0A2M7PP27</accession>
<dbReference type="CDD" id="cd16914">
    <property type="entry name" value="EcfT"/>
    <property type="match status" value="1"/>
</dbReference>
<evidence type="ECO:0000313" key="13">
    <source>
        <dbReference type="Proteomes" id="UP000230646"/>
    </source>
</evidence>
<evidence type="ECO:0000313" key="11">
    <source>
        <dbReference type="EMBL" id="PJB55607.1"/>
    </source>
</evidence>
<dbReference type="PANTHER" id="PTHR33514:SF13">
    <property type="entry name" value="PROTEIN ABCI12, CHLOROPLASTIC"/>
    <property type="match status" value="1"/>
</dbReference>
<comment type="similarity">
    <text evidence="2">Belongs to the energy-coupling factor EcfT family.</text>
</comment>
<proteinExistence type="inferred from homology"/>
<dbReference type="EMBL" id="PFKO01000266">
    <property type="protein sequence ID" value="PIY32057.1"/>
    <property type="molecule type" value="Genomic_DNA"/>
</dbReference>
<dbReference type="Pfam" id="PF02361">
    <property type="entry name" value="CbiQ"/>
    <property type="match status" value="1"/>
</dbReference>
<evidence type="ECO:0000256" key="3">
    <source>
        <dbReference type="ARBA" id="ARBA00014042"/>
    </source>
</evidence>
<evidence type="ECO:0000256" key="2">
    <source>
        <dbReference type="ARBA" id="ARBA00005660"/>
    </source>
</evidence>
<evidence type="ECO:0000313" key="12">
    <source>
        <dbReference type="Proteomes" id="UP000228560"/>
    </source>
</evidence>
<dbReference type="AlphaFoldDB" id="A0A2M7PP27"/>
<organism evidence="10 13">
    <name type="scientific">Candidatus Infernicultor aquiphilus</name>
    <dbReference type="NCBI Taxonomy" id="1805029"/>
    <lineage>
        <taxon>Bacteria</taxon>
        <taxon>Pseudomonadati</taxon>
        <taxon>Atribacterota</taxon>
        <taxon>Candidatus Phoenicimicrobiia</taxon>
        <taxon>Candidatus Pheonicimicrobiales</taxon>
        <taxon>Candidatus Phoenicimicrobiaceae</taxon>
        <taxon>Candidatus Infernicultor</taxon>
    </lineage>
</organism>
<sequence length="265" mass="30239">MIILRNISFGQYIPRDSFIHNLDPRIKIIICLTVIISLFLITNFWGYFILGVFIMIGIITSRVHPKFVLRGLRPILYIILFTLVIHLFMTEGEVIYRLGIFKITREGLIKGLFISCRLFLLILTTSLLTLATSPISLTDGIEKLLAVFKFIGIPAHEIAMMMTIALRFIPTLLEETEKIMKAQISRGADFESGNIVNRTKNLIPILIPLFINSFRRADELAIAMEAKCYRGGEGRTHYRQLKIKKADLLTLFLTIVITAMVSIMF</sequence>
<reference evidence="12 13" key="1">
    <citation type="submission" date="2017-09" db="EMBL/GenBank/DDBJ databases">
        <title>Depth-based differentiation of microbial function through sediment-hosted aquifers and enrichment of novel symbionts in the deep terrestrial subsurface.</title>
        <authorList>
            <person name="Probst A.J."/>
            <person name="Ladd B."/>
            <person name="Jarett J.K."/>
            <person name="Geller-Mcgrath D.E."/>
            <person name="Sieber C.M."/>
            <person name="Emerson J.B."/>
            <person name="Anantharaman K."/>
            <person name="Thomas B.C."/>
            <person name="Malmstrom R."/>
            <person name="Stieglmeier M."/>
            <person name="Klingl A."/>
            <person name="Woyke T."/>
            <person name="Ryan C.M."/>
            <person name="Banfield J.F."/>
        </authorList>
    </citation>
    <scope>NUCLEOTIDE SEQUENCE [LARGE SCALE GENOMIC DNA]</scope>
    <source>
        <strain evidence="10">CG_4_10_14_3_um_filter_34_13</strain>
        <strain evidence="11">CG_4_9_14_3_um_filter_33_16</strain>
    </source>
</reference>
<comment type="caution">
    <text evidence="10">The sequence shown here is derived from an EMBL/GenBank/DDBJ whole genome shotgun (WGS) entry which is preliminary data.</text>
</comment>
<dbReference type="GO" id="GO:0022857">
    <property type="term" value="F:transmembrane transporter activity"/>
    <property type="evidence" value="ECO:0007669"/>
    <property type="project" value="InterPro"/>
</dbReference>
<gene>
    <name evidence="11" type="ORF">CO097_07655</name>
    <name evidence="10" type="ORF">COZ07_07110</name>
</gene>
<evidence type="ECO:0000256" key="7">
    <source>
        <dbReference type="ARBA" id="ARBA00022989"/>
    </source>
</evidence>
<dbReference type="HAMAP" id="MF_01461">
    <property type="entry name" value="EcfT"/>
    <property type="match status" value="1"/>
</dbReference>
<feature type="transmembrane region" description="Helical" evidence="9">
    <location>
        <begin position="151"/>
        <end position="173"/>
    </location>
</feature>
<feature type="transmembrane region" description="Helical" evidence="9">
    <location>
        <begin position="71"/>
        <end position="90"/>
    </location>
</feature>
<evidence type="ECO:0000256" key="5">
    <source>
        <dbReference type="ARBA" id="ARBA00022475"/>
    </source>
</evidence>
<feature type="transmembrane region" description="Helical" evidence="9">
    <location>
        <begin position="28"/>
        <end position="59"/>
    </location>
</feature>
<dbReference type="EMBL" id="PFTV01000196">
    <property type="protein sequence ID" value="PJB55607.1"/>
    <property type="molecule type" value="Genomic_DNA"/>
</dbReference>
<evidence type="ECO:0000256" key="9">
    <source>
        <dbReference type="SAM" id="Phobius"/>
    </source>
</evidence>
<name>A0A2M7PP27_9BACT</name>
<dbReference type="RefSeq" id="WP_406607908.1">
    <property type="nucleotide sequence ID" value="NZ_PFKO01000266.1"/>
</dbReference>
<evidence type="ECO:0000256" key="6">
    <source>
        <dbReference type="ARBA" id="ARBA00022692"/>
    </source>
</evidence>
<dbReference type="PANTHER" id="PTHR33514">
    <property type="entry name" value="PROTEIN ABCI12, CHLOROPLASTIC"/>
    <property type="match status" value="1"/>
</dbReference>